<dbReference type="AlphaFoldDB" id="A0A8S3CE69"/>
<feature type="non-terminal residue" evidence="2">
    <location>
        <position position="71"/>
    </location>
</feature>
<dbReference type="EMBL" id="CAJOBH010059238">
    <property type="protein sequence ID" value="CAF4416451.1"/>
    <property type="molecule type" value="Genomic_DNA"/>
</dbReference>
<evidence type="ECO:0000313" key="2">
    <source>
        <dbReference type="EMBL" id="CAF4913822.1"/>
    </source>
</evidence>
<comment type="caution">
    <text evidence="2">The sequence shown here is derived from an EMBL/GenBank/DDBJ whole genome shotgun (WGS) entry which is preliminary data.</text>
</comment>
<name>A0A8S3CE69_9BILA</name>
<proteinExistence type="predicted"/>
<evidence type="ECO:0000313" key="1">
    <source>
        <dbReference type="EMBL" id="CAF4416451.1"/>
    </source>
</evidence>
<protein>
    <submittedName>
        <fullName evidence="2">Uncharacterized protein</fullName>
    </submittedName>
</protein>
<accession>A0A8S3CE69</accession>
<dbReference type="EMBL" id="CAJOBI010177670">
    <property type="protein sequence ID" value="CAF4913822.1"/>
    <property type="molecule type" value="Genomic_DNA"/>
</dbReference>
<gene>
    <name evidence="1" type="ORF">BYL167_LOCUS32246</name>
    <name evidence="2" type="ORF">SMN809_LOCUS52355</name>
</gene>
<evidence type="ECO:0000313" key="3">
    <source>
        <dbReference type="Proteomes" id="UP000676336"/>
    </source>
</evidence>
<dbReference type="Proteomes" id="UP000676336">
    <property type="component" value="Unassembled WGS sequence"/>
</dbReference>
<reference evidence="2" key="1">
    <citation type="submission" date="2021-02" db="EMBL/GenBank/DDBJ databases">
        <authorList>
            <person name="Nowell W R."/>
        </authorList>
    </citation>
    <scope>NUCLEOTIDE SEQUENCE</scope>
</reference>
<dbReference type="Proteomes" id="UP000681967">
    <property type="component" value="Unassembled WGS sequence"/>
</dbReference>
<sequence>MHFGLSDEHRNQYGSALNHILADDRNTRQEKFFSELISFIHSAKLNKKGTASLLSLLRSTTSLTINHIPKT</sequence>
<organism evidence="2 3">
    <name type="scientific">Rotaria magnacalcarata</name>
    <dbReference type="NCBI Taxonomy" id="392030"/>
    <lineage>
        <taxon>Eukaryota</taxon>
        <taxon>Metazoa</taxon>
        <taxon>Spiralia</taxon>
        <taxon>Gnathifera</taxon>
        <taxon>Rotifera</taxon>
        <taxon>Eurotatoria</taxon>
        <taxon>Bdelloidea</taxon>
        <taxon>Philodinida</taxon>
        <taxon>Philodinidae</taxon>
        <taxon>Rotaria</taxon>
    </lineage>
</organism>